<comment type="caution">
    <text evidence="2">The sequence shown here is derived from an EMBL/GenBank/DDBJ whole genome shotgun (WGS) entry which is preliminary data.</text>
</comment>
<organism evidence="2 4">
    <name type="scientific">Cucumis melo var. makuwa</name>
    <name type="common">Oriental melon</name>
    <dbReference type="NCBI Taxonomy" id="1194695"/>
    <lineage>
        <taxon>Eukaryota</taxon>
        <taxon>Viridiplantae</taxon>
        <taxon>Streptophyta</taxon>
        <taxon>Embryophyta</taxon>
        <taxon>Tracheophyta</taxon>
        <taxon>Spermatophyta</taxon>
        <taxon>Magnoliopsida</taxon>
        <taxon>eudicotyledons</taxon>
        <taxon>Gunneridae</taxon>
        <taxon>Pentapetalae</taxon>
        <taxon>rosids</taxon>
        <taxon>fabids</taxon>
        <taxon>Cucurbitales</taxon>
        <taxon>Cucurbitaceae</taxon>
        <taxon>Benincaseae</taxon>
        <taxon>Cucumis</taxon>
    </lineage>
</organism>
<evidence type="ECO:0000313" key="4">
    <source>
        <dbReference type="Proteomes" id="UP000321947"/>
    </source>
</evidence>
<protein>
    <submittedName>
        <fullName evidence="2">Uncharacterized protein</fullName>
    </submittedName>
</protein>
<accession>A0A5D3D0E7</accession>
<dbReference type="EMBL" id="SSTE01012141">
    <property type="protein sequence ID" value="KAA0049569.1"/>
    <property type="molecule type" value="Genomic_DNA"/>
</dbReference>
<dbReference type="AlphaFoldDB" id="A0A5D3D0E7"/>
<reference evidence="3 4" key="1">
    <citation type="submission" date="2019-08" db="EMBL/GenBank/DDBJ databases">
        <title>Draft genome sequences of two oriental melons (Cucumis melo L. var makuwa).</title>
        <authorList>
            <person name="Kwon S.-Y."/>
        </authorList>
    </citation>
    <scope>NUCLEOTIDE SEQUENCE [LARGE SCALE GENOMIC DNA]</scope>
    <source>
        <strain evidence="4">cv. Chang Bougi</strain>
        <strain evidence="3">cv. SW 3</strain>
        <tissue evidence="2">Leaf</tissue>
    </source>
</reference>
<dbReference type="EMBL" id="SSTD01008434">
    <property type="protein sequence ID" value="TYK15929.1"/>
    <property type="molecule type" value="Genomic_DNA"/>
</dbReference>
<dbReference type="Proteomes" id="UP000321393">
    <property type="component" value="Unassembled WGS sequence"/>
</dbReference>
<dbReference type="Proteomes" id="UP000321947">
    <property type="component" value="Unassembled WGS sequence"/>
</dbReference>
<name>A0A5D3D0E7_CUCMM</name>
<gene>
    <name evidence="2" type="ORF">E5676_scaffold94G00370</name>
    <name evidence="1" type="ORF">E6C27_scaffold163G00060</name>
</gene>
<proteinExistence type="predicted"/>
<evidence type="ECO:0000313" key="3">
    <source>
        <dbReference type="Proteomes" id="UP000321393"/>
    </source>
</evidence>
<evidence type="ECO:0000313" key="1">
    <source>
        <dbReference type="EMBL" id="KAA0049569.1"/>
    </source>
</evidence>
<sequence length="195" mass="21999">MTRPASRLRVEPHVRHACIASRVARPRELRAPMSSRAFCRKPSRFLLSSRADSLVFEPSACSGPLYLFWTPRLGNRIFLLLGLVEQISRVVPAWVSFEITTYLGLHSPMGPPVWHGYRYDSSDSTGSSKPDLSSVSFGYATDQFVLGVPSKHRRLDFVPTGAHVARVRERASYWVEAEVRARASWRATRSDRGEP</sequence>
<evidence type="ECO:0000313" key="2">
    <source>
        <dbReference type="EMBL" id="TYK15929.1"/>
    </source>
</evidence>